<dbReference type="EMBL" id="PJQY01003377">
    <property type="protein sequence ID" value="PQM37931.1"/>
    <property type="molecule type" value="Genomic_DNA"/>
</dbReference>
<proteinExistence type="predicted"/>
<keyword evidence="2" id="KW-1185">Reference proteome</keyword>
<organism evidence="1 2">
    <name type="scientific">Prunus yedoensis var. nudiflora</name>
    <dbReference type="NCBI Taxonomy" id="2094558"/>
    <lineage>
        <taxon>Eukaryota</taxon>
        <taxon>Viridiplantae</taxon>
        <taxon>Streptophyta</taxon>
        <taxon>Embryophyta</taxon>
        <taxon>Tracheophyta</taxon>
        <taxon>Spermatophyta</taxon>
        <taxon>Magnoliopsida</taxon>
        <taxon>eudicotyledons</taxon>
        <taxon>Gunneridae</taxon>
        <taxon>Pentapetalae</taxon>
        <taxon>rosids</taxon>
        <taxon>fabids</taxon>
        <taxon>Rosales</taxon>
        <taxon>Rosaceae</taxon>
        <taxon>Amygdaloideae</taxon>
        <taxon>Amygdaleae</taxon>
        <taxon>Prunus</taxon>
    </lineage>
</organism>
<evidence type="ECO:0000313" key="2">
    <source>
        <dbReference type="Proteomes" id="UP000250321"/>
    </source>
</evidence>
<dbReference type="AlphaFoldDB" id="A0A314UKR2"/>
<evidence type="ECO:0000313" key="1">
    <source>
        <dbReference type="EMBL" id="PQM37931.1"/>
    </source>
</evidence>
<gene>
    <name evidence="1" type="ORF">Pyn_00845</name>
</gene>
<accession>A0A314UKR2</accession>
<name>A0A314UKR2_PRUYE</name>
<reference evidence="1 2" key="1">
    <citation type="submission" date="2018-02" db="EMBL/GenBank/DDBJ databases">
        <title>Draft genome of wild Prunus yedoensis var. nudiflora.</title>
        <authorList>
            <person name="Baek S."/>
            <person name="Kim J.-H."/>
            <person name="Choi K."/>
            <person name="Kim G.-B."/>
            <person name="Cho A."/>
            <person name="Jang H."/>
            <person name="Shin C.-H."/>
            <person name="Yu H.-J."/>
            <person name="Mun J.-H."/>
        </authorList>
    </citation>
    <scope>NUCLEOTIDE SEQUENCE [LARGE SCALE GENOMIC DNA]</scope>
    <source>
        <strain evidence="2">cv. Jeju island</strain>
        <tissue evidence="1">Leaf</tissue>
    </source>
</reference>
<comment type="caution">
    <text evidence="1">The sequence shown here is derived from an EMBL/GenBank/DDBJ whole genome shotgun (WGS) entry which is preliminary data.</text>
</comment>
<sequence>MRPYEVEVHGVKVEVSVASCHAHFIEDKVSELMTSLQKRIMGLSLKATLNGYPLMLVLCAKVVA</sequence>
<dbReference type="Proteomes" id="UP000250321">
    <property type="component" value="Unassembled WGS sequence"/>
</dbReference>
<protein>
    <submittedName>
        <fullName evidence="1">Uncharacterized protein</fullName>
    </submittedName>
</protein>